<name>V4Q6N3_STUCH</name>
<proteinExistence type="predicted"/>
<evidence type="ECO:0000313" key="3">
    <source>
        <dbReference type="Proteomes" id="UP000017822"/>
    </source>
</evidence>
<sequence>MLLRNFSEYVMSPKKLRIDHPLDEQYQALYEAAMAVAAAYLEHANWLIERIEGRKLRTHLMISVRVKTPTCWVATWIKKVNVKDTEKSRSVAKKLRPGSPVRIGQNLTAEMPKGEGFT</sequence>
<protein>
    <submittedName>
        <fullName evidence="2">Uncharacterized protein</fullName>
    </submittedName>
</protein>
<reference evidence="2 3" key="1">
    <citation type="submission" date="2013-07" db="EMBL/GenBank/DDBJ databases">
        <authorList>
            <person name="Schaap P.J."/>
            <person name="Mehboob F."/>
            <person name="Oosterkamp M.J."/>
            <person name="de Vos W.M."/>
            <person name="Stams A.J.M."/>
            <person name="Koehorst J.J."/>
        </authorList>
    </citation>
    <scope>NUCLEOTIDE SEQUENCE [LARGE SCALE GENOMIC DNA]</scope>
    <source>
        <strain evidence="2 3">AW-1</strain>
    </source>
</reference>
<gene>
    <name evidence="2" type="ORF">F753_15885</name>
</gene>
<accession>V4Q6N3</accession>
<dbReference type="Proteomes" id="UP000017822">
    <property type="component" value="Unassembled WGS sequence"/>
</dbReference>
<dbReference type="EMBL" id="AOFQ01000051">
    <property type="protein sequence ID" value="ESQ98379.1"/>
    <property type="molecule type" value="Genomic_DNA"/>
</dbReference>
<evidence type="ECO:0000256" key="1">
    <source>
        <dbReference type="SAM" id="MobiDB-lite"/>
    </source>
</evidence>
<comment type="caution">
    <text evidence="2">The sequence shown here is derived from an EMBL/GenBank/DDBJ whole genome shotgun (WGS) entry which is preliminary data.</text>
</comment>
<feature type="region of interest" description="Disordered" evidence="1">
    <location>
        <begin position="91"/>
        <end position="118"/>
    </location>
</feature>
<organism evidence="2 3">
    <name type="scientific">Stutzerimonas chloritidismutans AW-1</name>
    <dbReference type="NCBI Taxonomy" id="1263865"/>
    <lineage>
        <taxon>Bacteria</taxon>
        <taxon>Pseudomonadati</taxon>
        <taxon>Pseudomonadota</taxon>
        <taxon>Gammaproteobacteria</taxon>
        <taxon>Pseudomonadales</taxon>
        <taxon>Pseudomonadaceae</taxon>
        <taxon>Stutzerimonas</taxon>
    </lineage>
</organism>
<evidence type="ECO:0000313" key="2">
    <source>
        <dbReference type="EMBL" id="ESQ98379.1"/>
    </source>
</evidence>
<dbReference type="AlphaFoldDB" id="V4Q6N3"/>